<evidence type="ECO:0000313" key="2">
    <source>
        <dbReference type="Proteomes" id="UP000828941"/>
    </source>
</evidence>
<protein>
    <submittedName>
        <fullName evidence="1">Uncharacterized protein</fullName>
    </submittedName>
</protein>
<comment type="caution">
    <text evidence="1">The sequence shown here is derived from an EMBL/GenBank/DDBJ whole genome shotgun (WGS) entry which is preliminary data.</text>
</comment>
<dbReference type="EMBL" id="CM039430">
    <property type="protein sequence ID" value="KAI4344407.1"/>
    <property type="molecule type" value="Genomic_DNA"/>
</dbReference>
<dbReference type="Proteomes" id="UP000828941">
    <property type="component" value="Chromosome 5"/>
</dbReference>
<keyword evidence="2" id="KW-1185">Reference proteome</keyword>
<gene>
    <name evidence="1" type="ORF">L6164_011638</name>
</gene>
<sequence length="276" mass="31343">MEDEHAHQINKLQLRSQEAENEWGGEEEDEEEEDEALSLSDLPINHNATKHSSLDDMSFKQIHRSSSEASTDFFEFLSDYSSSDMCPADDIIFCGKLVPFKDHSPSTDQNQTLPNPIKQNDDKPPIYRRRSDSLSKLQSPVTRSNSNSSCRRLMMRGSRSLDYRRLHRNSSSLISVVPEFERNNSVKSVAVSDIAAKKATKLPWYTLMFGIGIMKFPPEMELNDIRNRQVRRNPSTTMFPANRNSGKGSWRILKALSCKDHTSVSVTTSFPLPQAS</sequence>
<evidence type="ECO:0000313" key="1">
    <source>
        <dbReference type="EMBL" id="KAI4344407.1"/>
    </source>
</evidence>
<proteinExistence type="predicted"/>
<reference evidence="1 2" key="1">
    <citation type="journal article" date="2022" name="DNA Res.">
        <title>Chromosomal-level genome assembly of the orchid tree Bauhinia variegata (Leguminosae; Cercidoideae) supports the allotetraploid origin hypothesis of Bauhinia.</title>
        <authorList>
            <person name="Zhong Y."/>
            <person name="Chen Y."/>
            <person name="Zheng D."/>
            <person name="Pang J."/>
            <person name="Liu Y."/>
            <person name="Luo S."/>
            <person name="Meng S."/>
            <person name="Qian L."/>
            <person name="Wei D."/>
            <person name="Dai S."/>
            <person name="Zhou R."/>
        </authorList>
    </citation>
    <scope>NUCLEOTIDE SEQUENCE [LARGE SCALE GENOMIC DNA]</scope>
    <source>
        <strain evidence="1">BV-YZ2020</strain>
    </source>
</reference>
<name>A0ACB9P7D1_BAUVA</name>
<accession>A0ACB9P7D1</accession>
<organism evidence="1 2">
    <name type="scientific">Bauhinia variegata</name>
    <name type="common">Purple orchid tree</name>
    <name type="synonym">Phanera variegata</name>
    <dbReference type="NCBI Taxonomy" id="167791"/>
    <lineage>
        <taxon>Eukaryota</taxon>
        <taxon>Viridiplantae</taxon>
        <taxon>Streptophyta</taxon>
        <taxon>Embryophyta</taxon>
        <taxon>Tracheophyta</taxon>
        <taxon>Spermatophyta</taxon>
        <taxon>Magnoliopsida</taxon>
        <taxon>eudicotyledons</taxon>
        <taxon>Gunneridae</taxon>
        <taxon>Pentapetalae</taxon>
        <taxon>rosids</taxon>
        <taxon>fabids</taxon>
        <taxon>Fabales</taxon>
        <taxon>Fabaceae</taxon>
        <taxon>Cercidoideae</taxon>
        <taxon>Cercideae</taxon>
        <taxon>Bauhiniinae</taxon>
        <taxon>Bauhinia</taxon>
    </lineage>
</organism>